<evidence type="ECO:0000313" key="2">
    <source>
        <dbReference type="EMBL" id="OWP01546.1"/>
    </source>
</evidence>
<evidence type="ECO:0000313" key="3">
    <source>
        <dbReference type="Proteomes" id="UP000242519"/>
    </source>
</evidence>
<comment type="caution">
    <text evidence="2">The sequence shown here is derived from an EMBL/GenBank/DDBJ whole genome shotgun (WGS) entry which is preliminary data.</text>
</comment>
<name>A0A218Z2S2_9HELO</name>
<dbReference type="AlphaFoldDB" id="A0A218Z2S2"/>
<keyword evidence="3" id="KW-1185">Reference proteome</keyword>
<dbReference type="InParanoid" id="A0A218Z2S2"/>
<organism evidence="2 3">
    <name type="scientific">Diplocarpon coronariae</name>
    <dbReference type="NCBI Taxonomy" id="2795749"/>
    <lineage>
        <taxon>Eukaryota</taxon>
        <taxon>Fungi</taxon>
        <taxon>Dikarya</taxon>
        <taxon>Ascomycota</taxon>
        <taxon>Pezizomycotina</taxon>
        <taxon>Leotiomycetes</taxon>
        <taxon>Helotiales</taxon>
        <taxon>Drepanopezizaceae</taxon>
        <taxon>Diplocarpon</taxon>
    </lineage>
</organism>
<feature type="region of interest" description="Disordered" evidence="1">
    <location>
        <begin position="58"/>
        <end position="79"/>
    </location>
</feature>
<accession>A0A218Z2S2</accession>
<protein>
    <submittedName>
        <fullName evidence="2">Uncharacterized protein</fullName>
    </submittedName>
</protein>
<feature type="region of interest" description="Disordered" evidence="1">
    <location>
        <begin position="1"/>
        <end position="29"/>
    </location>
</feature>
<evidence type="ECO:0000256" key="1">
    <source>
        <dbReference type="SAM" id="MobiDB-lite"/>
    </source>
</evidence>
<dbReference type="Proteomes" id="UP000242519">
    <property type="component" value="Unassembled WGS sequence"/>
</dbReference>
<reference evidence="2 3" key="1">
    <citation type="submission" date="2017-04" db="EMBL/GenBank/DDBJ databases">
        <title>Draft genome sequence of Marssonina coronaria NL1: causal agent of apple blotch.</title>
        <authorList>
            <person name="Cheng Q."/>
        </authorList>
    </citation>
    <scope>NUCLEOTIDE SEQUENCE [LARGE SCALE GENOMIC DNA]</scope>
    <source>
        <strain evidence="2 3">NL1</strain>
    </source>
</reference>
<feature type="compositionally biased region" description="Basic residues" evidence="1">
    <location>
        <begin position="1"/>
        <end position="12"/>
    </location>
</feature>
<proteinExistence type="predicted"/>
<feature type="compositionally biased region" description="Basic and acidic residues" evidence="1">
    <location>
        <begin position="70"/>
        <end position="79"/>
    </location>
</feature>
<dbReference type="EMBL" id="MZNU01000272">
    <property type="protein sequence ID" value="OWP01546.1"/>
    <property type="molecule type" value="Genomic_DNA"/>
</dbReference>
<sequence>MFFKSLRRRSKSSSKSTTTTTIQPSSMDMTRITSLASSAPYPADLAVPAPPITILSTVGELGDQGTNGERVPDEGDWSRDYEEFLEKARREEERSEMAKAKLVRKARQTNMSPWVREM</sequence>
<gene>
    <name evidence="2" type="ORF">B2J93_7804</name>
</gene>